<accession>A0A0A0JL04</accession>
<feature type="region of interest" description="Disordered" evidence="1">
    <location>
        <begin position="18"/>
        <end position="47"/>
    </location>
</feature>
<dbReference type="OrthoDB" id="3787743at2"/>
<feature type="chain" id="PRO_5039002926" description="AB hydrolase-1 domain-containing protein" evidence="2">
    <location>
        <begin position="22"/>
        <end position="272"/>
    </location>
</feature>
<comment type="caution">
    <text evidence="3">The sequence shown here is derived from an EMBL/GenBank/DDBJ whole genome shotgun (WGS) entry which is preliminary data.</text>
</comment>
<dbReference type="AlphaFoldDB" id="A0A0A0JL04"/>
<feature type="compositionally biased region" description="Polar residues" evidence="1">
    <location>
        <begin position="18"/>
        <end position="37"/>
    </location>
</feature>
<dbReference type="InterPro" id="IPR029058">
    <property type="entry name" value="AB_hydrolase_fold"/>
</dbReference>
<evidence type="ECO:0000313" key="3">
    <source>
        <dbReference type="EMBL" id="KGN36326.1"/>
    </source>
</evidence>
<keyword evidence="2" id="KW-0732">Signal</keyword>
<organism evidence="3 4">
    <name type="scientific">Knoellia subterranea KCTC 19937</name>
    <dbReference type="NCBI Taxonomy" id="1385521"/>
    <lineage>
        <taxon>Bacteria</taxon>
        <taxon>Bacillati</taxon>
        <taxon>Actinomycetota</taxon>
        <taxon>Actinomycetes</taxon>
        <taxon>Micrococcales</taxon>
        <taxon>Intrasporangiaceae</taxon>
        <taxon>Knoellia</taxon>
    </lineage>
</organism>
<evidence type="ECO:0000313" key="4">
    <source>
        <dbReference type="Proteomes" id="UP000030011"/>
    </source>
</evidence>
<gene>
    <name evidence="3" type="ORF">N803_05850</name>
</gene>
<sequence length="272" mass="27288">MKRWSLVILVLTLSVSGCGSSADSPTGAAGTQASSPSAAKASTRPWPATVEERCKIPAQGEIAKVPATGGTLSAGVLGKGTVGAVLLHQTSGSGFCGWATYGQWLGAKGVNVVMLDLCNYGQSTCDDALVKDWTAQVKAGVDFARGRGATSVTLVGASLGGVVAMGVGEEAGADAIVNLSGPSEWEGVPDAVDAARATTVPLLVSAAEADDGIDAAELQAAVRASPSAHKAYVPMDGQAHGWTGISDGMSVDPVFTPLATTVLGWIQGKYAS</sequence>
<dbReference type="PROSITE" id="PS51257">
    <property type="entry name" value="PROKAR_LIPOPROTEIN"/>
    <property type="match status" value="1"/>
</dbReference>
<reference evidence="3 4" key="1">
    <citation type="submission" date="2013-08" db="EMBL/GenBank/DDBJ databases">
        <title>The genome sequence of Knoellia subterranea.</title>
        <authorList>
            <person name="Zhu W."/>
            <person name="Wang G."/>
        </authorList>
    </citation>
    <scope>NUCLEOTIDE SEQUENCE [LARGE SCALE GENOMIC DNA]</scope>
    <source>
        <strain evidence="3 4">KCTC 19937</strain>
    </source>
</reference>
<dbReference type="SUPFAM" id="SSF53474">
    <property type="entry name" value="alpha/beta-Hydrolases"/>
    <property type="match status" value="1"/>
</dbReference>
<protein>
    <recommendedName>
        <fullName evidence="5">AB hydrolase-1 domain-containing protein</fullName>
    </recommendedName>
</protein>
<keyword evidence="4" id="KW-1185">Reference proteome</keyword>
<dbReference type="EMBL" id="AVPK01000012">
    <property type="protein sequence ID" value="KGN36326.1"/>
    <property type="molecule type" value="Genomic_DNA"/>
</dbReference>
<dbReference type="Proteomes" id="UP000030011">
    <property type="component" value="Unassembled WGS sequence"/>
</dbReference>
<dbReference type="STRING" id="1385521.N803_05850"/>
<evidence type="ECO:0000256" key="2">
    <source>
        <dbReference type="SAM" id="SignalP"/>
    </source>
</evidence>
<evidence type="ECO:0008006" key="5">
    <source>
        <dbReference type="Google" id="ProtNLM"/>
    </source>
</evidence>
<evidence type="ECO:0000256" key="1">
    <source>
        <dbReference type="SAM" id="MobiDB-lite"/>
    </source>
</evidence>
<dbReference type="Gene3D" id="3.40.50.1820">
    <property type="entry name" value="alpha/beta hydrolase"/>
    <property type="match status" value="1"/>
</dbReference>
<feature type="signal peptide" evidence="2">
    <location>
        <begin position="1"/>
        <end position="21"/>
    </location>
</feature>
<proteinExistence type="predicted"/>
<name>A0A0A0JL04_9MICO</name>
<dbReference type="RefSeq" id="WP_035907015.1">
    <property type="nucleotide sequence ID" value="NZ_AVPK01000012.1"/>
</dbReference>
<dbReference type="eggNOG" id="COG1073">
    <property type="taxonomic scope" value="Bacteria"/>
</dbReference>